<proteinExistence type="predicted"/>
<organism evidence="2 3">
    <name type="scientific">Mycobacteroides chelonae</name>
    <name type="common">Mycobacterium chelonae</name>
    <dbReference type="NCBI Taxonomy" id="1774"/>
    <lineage>
        <taxon>Bacteria</taxon>
        <taxon>Bacillati</taxon>
        <taxon>Actinomycetota</taxon>
        <taxon>Actinomycetes</taxon>
        <taxon>Mycobacteriales</taxon>
        <taxon>Mycobacteriaceae</taxon>
        <taxon>Mycobacteroides</taxon>
    </lineage>
</organism>
<name>A0AB73U5M3_MYCCH</name>
<dbReference type="Proteomes" id="UP000317728">
    <property type="component" value="Chromosome"/>
</dbReference>
<reference evidence="2 3" key="1">
    <citation type="submission" date="2019-06" db="EMBL/GenBank/DDBJ databases">
        <title>Whole geneome sequnce of Mycobacteroides chelonae M77 isolated from bovine milk from Meghalaya, India.</title>
        <authorList>
            <person name="Vise E."/>
            <person name="Das S."/>
            <person name="Garg A."/>
            <person name="Ghatak S."/>
            <person name="Shakuntala I."/>
            <person name="Milton A.A.P."/>
            <person name="Karam A."/>
            <person name="Sanjukta R."/>
            <person name="Puro K."/>
            <person name="Sen A."/>
        </authorList>
    </citation>
    <scope>NUCLEOTIDE SEQUENCE [LARGE SCALE GENOMIC DNA]</scope>
    <source>
        <strain evidence="2 3">M77</strain>
    </source>
</reference>
<sequence>MAGETDAEKKAINDYRAGRGQKVTLHSADPGTNGANLIATTPASFNTTWGASAMGSGGDTGKAVAAGSAGALVVPASTTATHQGRWNGSTFLGGAPLDASITTNSNPVSVDVTPKLKYGN</sequence>
<dbReference type="AlphaFoldDB" id="A0AB73U5M3"/>
<dbReference type="RefSeq" id="WP_243452423.1">
    <property type="nucleotide sequence ID" value="NZ_CP041150.1"/>
</dbReference>
<accession>A0AB73U5M3</accession>
<evidence type="ECO:0000313" key="3">
    <source>
        <dbReference type="Proteomes" id="UP000317728"/>
    </source>
</evidence>
<feature type="compositionally biased region" description="Basic and acidic residues" evidence="1">
    <location>
        <begin position="1"/>
        <end position="17"/>
    </location>
</feature>
<protein>
    <submittedName>
        <fullName evidence="2">Uncharacterized protein</fullName>
    </submittedName>
</protein>
<feature type="region of interest" description="Disordered" evidence="1">
    <location>
        <begin position="1"/>
        <end position="20"/>
    </location>
</feature>
<dbReference type="EMBL" id="CP041150">
    <property type="protein sequence ID" value="QDF72364.1"/>
    <property type="molecule type" value="Genomic_DNA"/>
</dbReference>
<gene>
    <name evidence="2" type="ORF">FJK96_20855</name>
</gene>
<evidence type="ECO:0000256" key="1">
    <source>
        <dbReference type="SAM" id="MobiDB-lite"/>
    </source>
</evidence>
<evidence type="ECO:0000313" key="2">
    <source>
        <dbReference type="EMBL" id="QDF72364.1"/>
    </source>
</evidence>